<comment type="caution">
    <text evidence="1">The sequence shown here is derived from an EMBL/GenBank/DDBJ whole genome shotgun (WGS) entry which is preliminary data.</text>
</comment>
<dbReference type="Proteomes" id="UP000887116">
    <property type="component" value="Unassembled WGS sequence"/>
</dbReference>
<reference evidence="1" key="1">
    <citation type="submission" date="2020-07" db="EMBL/GenBank/DDBJ databases">
        <title>Multicomponent nature underlies the extraordinary mechanical properties of spider dragline silk.</title>
        <authorList>
            <person name="Kono N."/>
            <person name="Nakamura H."/>
            <person name="Mori M."/>
            <person name="Yoshida Y."/>
            <person name="Ohtoshi R."/>
            <person name="Malay A.D."/>
            <person name="Moran D.A.P."/>
            <person name="Tomita M."/>
            <person name="Numata K."/>
            <person name="Arakawa K."/>
        </authorList>
    </citation>
    <scope>NUCLEOTIDE SEQUENCE</scope>
</reference>
<keyword evidence="2" id="KW-1185">Reference proteome</keyword>
<dbReference type="AlphaFoldDB" id="A0A8X6M3W7"/>
<gene>
    <name evidence="1" type="ORF">TNCT_247651</name>
</gene>
<evidence type="ECO:0000313" key="2">
    <source>
        <dbReference type="Proteomes" id="UP000887116"/>
    </source>
</evidence>
<accession>A0A8X6M3W7</accession>
<proteinExistence type="predicted"/>
<dbReference type="EMBL" id="BMAO01029495">
    <property type="protein sequence ID" value="GFR32275.1"/>
    <property type="molecule type" value="Genomic_DNA"/>
</dbReference>
<evidence type="ECO:0000313" key="1">
    <source>
        <dbReference type="EMBL" id="GFR32275.1"/>
    </source>
</evidence>
<name>A0A8X6M3W7_TRICU</name>
<organism evidence="1 2">
    <name type="scientific">Trichonephila clavata</name>
    <name type="common">Joro spider</name>
    <name type="synonym">Nephila clavata</name>
    <dbReference type="NCBI Taxonomy" id="2740835"/>
    <lineage>
        <taxon>Eukaryota</taxon>
        <taxon>Metazoa</taxon>
        <taxon>Ecdysozoa</taxon>
        <taxon>Arthropoda</taxon>
        <taxon>Chelicerata</taxon>
        <taxon>Arachnida</taxon>
        <taxon>Araneae</taxon>
        <taxon>Araneomorphae</taxon>
        <taxon>Entelegynae</taxon>
        <taxon>Araneoidea</taxon>
        <taxon>Nephilidae</taxon>
        <taxon>Trichonephila</taxon>
    </lineage>
</organism>
<sequence>MTSIEPIKNSFHSPINKMSLLSHWMIRQLMMGTQTGAGQRGRLGKGHSTATIKCQCQCHNRSCSTRQERAETFFSFSVVFSSFRLQWTISDNYSISYFSITERYSSTKQIREKNCF</sequence>
<protein>
    <submittedName>
        <fullName evidence="1">Uncharacterized protein</fullName>
    </submittedName>
</protein>